<dbReference type="InterPro" id="IPR016159">
    <property type="entry name" value="Cullin_repeat-like_dom_sf"/>
</dbReference>
<evidence type="ECO:0000256" key="2">
    <source>
        <dbReference type="ARBA" id="ARBA00022448"/>
    </source>
</evidence>
<dbReference type="InterPro" id="IPR004140">
    <property type="entry name" value="Exo70"/>
</dbReference>
<sequence>MTRIAEKLQQDEEWLHGLEEHLQRSSALQKNVSSMLDSFQQRLLILDETISPLHEKSVRLQRKQQNVTKLLKTIDATIQLYGQTAELENAIRDANPSHDLQEYIDNMDALNNAILFFASHPTYDNQRDNMKMTFESGSACLEKEFRNLVRTSSIIVAPTTVVECLDDEYEILSTRIRSLETLKNLKAIATLFAWLQRNCDVSRCVETFTVIRSDHMLKTLNGLADQQREANNLSVAAAYFRKASSASARSSSTVFLKQAFKKATGRASDRYADKRDLLGDCTLDFVILLFASVLALIQIESELTAKISDDVTVQALLQRNIVSRPLRFVVTSALSTVEQYNQGVGGMLPLMKFLLRHNSQLLSLSQNAVNHTIPFDSLMQIAIAKTKAFISDICDRLTADNDKFYPKDGNVHQVTANTMQLLNHMANYRNVVSETTGSAERVFEQILGALDANIRSKSLLYQDEWLQTVFLLNNTNYILSGIQDGAVANVLRLRLKDLGHSYRQKMAELLERYLRSWNRVVGIFSMNLEDSDRTVAAKSIFSTFNREFDATVGQQKEYCISELKLAHLMRDRIKTFVVLPYGRLYARCQQSAFFSSLEKHIRYTPETLEIAVDRLFDASA</sequence>
<keyword evidence="3 5" id="KW-0268">Exocytosis</keyword>
<dbReference type="Gene3D" id="1.20.1280.170">
    <property type="entry name" value="Exocyst complex component Exo70"/>
    <property type="match status" value="1"/>
</dbReference>
<dbReference type="SUPFAM" id="SSF74788">
    <property type="entry name" value="Cullin repeat-like"/>
    <property type="match status" value="1"/>
</dbReference>
<dbReference type="GO" id="GO:0006887">
    <property type="term" value="P:exocytosis"/>
    <property type="evidence" value="ECO:0007669"/>
    <property type="project" value="UniProtKB-KW"/>
</dbReference>
<evidence type="ECO:0000256" key="5">
    <source>
        <dbReference type="RuleBase" id="RU365026"/>
    </source>
</evidence>
<dbReference type="EMBL" id="JAUCMV010000001">
    <property type="protein sequence ID" value="KAK0425476.1"/>
    <property type="molecule type" value="Genomic_DNA"/>
</dbReference>
<accession>A0AA39M8H0</accession>
<dbReference type="PANTHER" id="PTHR12542:SF41">
    <property type="entry name" value="EXOCYST COMPLEX COMPONENT 7"/>
    <property type="match status" value="1"/>
</dbReference>
<evidence type="ECO:0000256" key="4">
    <source>
        <dbReference type="ARBA" id="ARBA00026169"/>
    </source>
</evidence>
<evidence type="ECO:0000313" key="7">
    <source>
        <dbReference type="EMBL" id="KAK0425476.1"/>
    </source>
</evidence>
<comment type="function">
    <text evidence="5">Component of the exocyst complex involved in the docking of exocytic vesicles with fusion sites on the plasma membrane.</text>
</comment>
<dbReference type="AlphaFoldDB" id="A0AA39M8H0"/>
<dbReference type="Pfam" id="PF20669">
    <property type="entry name" value="Exo70_N"/>
    <property type="match status" value="1"/>
</dbReference>
<dbReference type="GO" id="GO:0005546">
    <property type="term" value="F:phosphatidylinositol-4,5-bisphosphate binding"/>
    <property type="evidence" value="ECO:0007669"/>
    <property type="project" value="InterPro"/>
</dbReference>
<dbReference type="GO" id="GO:0000145">
    <property type="term" value="C:exocyst"/>
    <property type="evidence" value="ECO:0007669"/>
    <property type="project" value="InterPro"/>
</dbReference>
<dbReference type="Pfam" id="PF03081">
    <property type="entry name" value="Exo70_C"/>
    <property type="match status" value="1"/>
</dbReference>
<evidence type="ECO:0000256" key="3">
    <source>
        <dbReference type="ARBA" id="ARBA00022483"/>
    </source>
</evidence>
<comment type="caution">
    <text evidence="7">The sequence shown here is derived from an EMBL/GenBank/DDBJ whole genome shotgun (WGS) entry which is preliminary data.</text>
</comment>
<dbReference type="PANTHER" id="PTHR12542">
    <property type="entry name" value="EXOCYST COMPLEX PROTEIN EXO70"/>
    <property type="match status" value="1"/>
</dbReference>
<name>A0AA39M8H0_9BILA</name>
<comment type="similarity">
    <text evidence="1 5">Belongs to the EXO70 family.</text>
</comment>
<dbReference type="GO" id="GO:0015031">
    <property type="term" value="P:protein transport"/>
    <property type="evidence" value="ECO:0007669"/>
    <property type="project" value="UniProtKB-KW"/>
</dbReference>
<evidence type="ECO:0000259" key="6">
    <source>
        <dbReference type="Pfam" id="PF03081"/>
    </source>
</evidence>
<keyword evidence="8" id="KW-1185">Reference proteome</keyword>
<evidence type="ECO:0000256" key="1">
    <source>
        <dbReference type="ARBA" id="ARBA00006756"/>
    </source>
</evidence>
<evidence type="ECO:0000313" key="8">
    <source>
        <dbReference type="Proteomes" id="UP001175271"/>
    </source>
</evidence>
<protein>
    <recommendedName>
        <fullName evidence="4 5">Exocyst complex component 7</fullName>
    </recommendedName>
    <alternativeName>
        <fullName evidence="5">Exocyst complex component Exo70</fullName>
    </alternativeName>
</protein>
<feature type="domain" description="Exocyst complex subunit Exo70 C-terminal" evidence="6">
    <location>
        <begin position="293"/>
        <end position="611"/>
    </location>
</feature>
<keyword evidence="5" id="KW-0653">Protein transport</keyword>
<dbReference type="InterPro" id="IPR046364">
    <property type="entry name" value="Exo70_C"/>
</dbReference>
<dbReference type="Proteomes" id="UP001175271">
    <property type="component" value="Unassembled WGS sequence"/>
</dbReference>
<keyword evidence="2 5" id="KW-0813">Transport</keyword>
<reference evidence="7" key="1">
    <citation type="submission" date="2023-06" db="EMBL/GenBank/DDBJ databases">
        <title>Genomic analysis of the entomopathogenic nematode Steinernema hermaphroditum.</title>
        <authorList>
            <person name="Schwarz E.M."/>
            <person name="Heppert J.K."/>
            <person name="Baniya A."/>
            <person name="Schwartz H.T."/>
            <person name="Tan C.-H."/>
            <person name="Antoshechkin I."/>
            <person name="Sternberg P.W."/>
            <person name="Goodrich-Blair H."/>
            <person name="Dillman A.R."/>
        </authorList>
    </citation>
    <scope>NUCLEOTIDE SEQUENCE</scope>
    <source>
        <strain evidence="7">PS9179</strain>
        <tissue evidence="7">Whole animal</tissue>
    </source>
</reference>
<proteinExistence type="inferred from homology"/>
<gene>
    <name evidence="7" type="ORF">QR680_009225</name>
</gene>
<organism evidence="7 8">
    <name type="scientific">Steinernema hermaphroditum</name>
    <dbReference type="NCBI Taxonomy" id="289476"/>
    <lineage>
        <taxon>Eukaryota</taxon>
        <taxon>Metazoa</taxon>
        <taxon>Ecdysozoa</taxon>
        <taxon>Nematoda</taxon>
        <taxon>Chromadorea</taxon>
        <taxon>Rhabditida</taxon>
        <taxon>Tylenchina</taxon>
        <taxon>Panagrolaimomorpha</taxon>
        <taxon>Strongyloidoidea</taxon>
        <taxon>Steinernematidae</taxon>
        <taxon>Steinernema</taxon>
    </lineage>
</organism>